<proteinExistence type="predicted"/>
<protein>
    <submittedName>
        <fullName evidence="1">Uncharacterized protein</fullName>
    </submittedName>
</protein>
<accession>A0AA96EM74</accession>
<sequence>MSEDYEFVVCIRSFIPMWDGPSRPSNRWHCTYGLNSIEEAEQRLKEQKQGPYINSSTSIFGIQRSLSQGDKKALVRTCLAPYKIKDWNRNSQRF</sequence>
<dbReference type="EMBL" id="OR343189">
    <property type="protein sequence ID" value="WNL50179.1"/>
    <property type="molecule type" value="Genomic_DNA"/>
</dbReference>
<organism evidence="1">
    <name type="scientific">Marseillevirus sp</name>
    <dbReference type="NCBI Taxonomy" id="2809551"/>
    <lineage>
        <taxon>Viruses</taxon>
        <taxon>Varidnaviria</taxon>
        <taxon>Bamfordvirae</taxon>
        <taxon>Nucleocytoviricota</taxon>
        <taxon>Megaviricetes</taxon>
        <taxon>Pimascovirales</taxon>
        <taxon>Pimascovirales incertae sedis</taxon>
        <taxon>Marseilleviridae</taxon>
        <taxon>Marseillevirus</taxon>
    </lineage>
</organism>
<reference evidence="1" key="1">
    <citation type="submission" date="2023-07" db="EMBL/GenBank/DDBJ databases">
        <authorList>
            <person name="Xia Y."/>
        </authorList>
    </citation>
    <scope>NUCLEOTIDE SEQUENCE</scope>
    <source>
        <strain evidence="1">E</strain>
    </source>
</reference>
<name>A0AA96EM74_9VIRU</name>
<evidence type="ECO:0000313" key="1">
    <source>
        <dbReference type="EMBL" id="WNL50179.1"/>
    </source>
</evidence>
<gene>
    <name evidence="1" type="ORF">MarDSR_140</name>
</gene>